<dbReference type="GO" id="GO:0004252">
    <property type="term" value="F:serine-type endopeptidase activity"/>
    <property type="evidence" value="ECO:0007669"/>
    <property type="project" value="InterPro"/>
</dbReference>
<dbReference type="InterPro" id="IPR036286">
    <property type="entry name" value="LexA/Signal_pep-like_sf"/>
</dbReference>
<feature type="region of interest" description="Disordered" evidence="8">
    <location>
        <begin position="340"/>
        <end position="360"/>
    </location>
</feature>
<dbReference type="SUPFAM" id="SSF51306">
    <property type="entry name" value="LexA/Signal peptidase"/>
    <property type="match status" value="1"/>
</dbReference>
<evidence type="ECO:0000256" key="7">
    <source>
        <dbReference type="PIRSR" id="PIRSR600223-1"/>
    </source>
</evidence>
<evidence type="ECO:0000256" key="1">
    <source>
        <dbReference type="ARBA" id="ARBA00004273"/>
    </source>
</evidence>
<dbReference type="PROSITE" id="PS00761">
    <property type="entry name" value="SPASE_I_3"/>
    <property type="match status" value="1"/>
</dbReference>
<comment type="similarity">
    <text evidence="6">Belongs to the peptidase S26 family. IMP1 subfamily.</text>
</comment>
<keyword evidence="10" id="KW-0645">Protease</keyword>
<dbReference type="Gene3D" id="2.10.109.10">
    <property type="entry name" value="Umud Fragment, subunit A"/>
    <property type="match status" value="1"/>
</dbReference>
<keyword evidence="3" id="KW-0378">Hydrolase</keyword>
<keyword evidence="5" id="KW-0472">Membrane</keyword>
<dbReference type="GO" id="GO:0042720">
    <property type="term" value="C:mitochondrial inner membrane peptidase complex"/>
    <property type="evidence" value="ECO:0007669"/>
    <property type="project" value="TreeGrafter"/>
</dbReference>
<feature type="domain" description="Peptidase S26" evidence="9">
    <location>
        <begin position="6"/>
        <end position="152"/>
    </location>
</feature>
<dbReference type="NCBIfam" id="TIGR02227">
    <property type="entry name" value="sigpep_I_bact"/>
    <property type="match status" value="1"/>
</dbReference>
<dbReference type="EMBL" id="CP039347">
    <property type="protein sequence ID" value="QCD85636.1"/>
    <property type="molecule type" value="Genomic_DNA"/>
</dbReference>
<dbReference type="GO" id="GO:0006627">
    <property type="term" value="P:protein processing involved in protein targeting to mitochondrion"/>
    <property type="evidence" value="ECO:0007669"/>
    <property type="project" value="TreeGrafter"/>
</dbReference>
<dbReference type="Pfam" id="PF10502">
    <property type="entry name" value="Peptidase_S26"/>
    <property type="match status" value="1"/>
</dbReference>
<evidence type="ECO:0000256" key="8">
    <source>
        <dbReference type="SAM" id="MobiDB-lite"/>
    </source>
</evidence>
<evidence type="ECO:0000313" key="11">
    <source>
        <dbReference type="Proteomes" id="UP000501690"/>
    </source>
</evidence>
<dbReference type="InterPro" id="IPR019758">
    <property type="entry name" value="Pept_S26A_signal_pept_1_CS"/>
</dbReference>
<dbReference type="AlphaFoldDB" id="A0A4D6LB60"/>
<evidence type="ECO:0000256" key="6">
    <source>
        <dbReference type="ARBA" id="ARBA00038445"/>
    </source>
</evidence>
<comment type="subcellular location">
    <subcellularLocation>
        <location evidence="1">Mitochondrion inner membrane</location>
    </subcellularLocation>
</comment>
<proteinExistence type="inferred from homology"/>
<keyword evidence="2" id="KW-0999">Mitochondrion inner membrane</keyword>
<evidence type="ECO:0000313" key="10">
    <source>
        <dbReference type="EMBL" id="QCD85636.1"/>
    </source>
</evidence>
<gene>
    <name evidence="10" type="ORF">DEO72_LG3g156</name>
</gene>
<dbReference type="Proteomes" id="UP000501690">
    <property type="component" value="Linkage Group LG3"/>
</dbReference>
<dbReference type="InterPro" id="IPR019533">
    <property type="entry name" value="Peptidase_S26"/>
</dbReference>
<dbReference type="PRINTS" id="PR00727">
    <property type="entry name" value="LEADERPTASE"/>
</dbReference>
<feature type="active site" evidence="7">
    <location>
        <position position="74"/>
    </location>
</feature>
<feature type="active site" evidence="7">
    <location>
        <position position="30"/>
    </location>
</feature>
<evidence type="ECO:0000256" key="2">
    <source>
        <dbReference type="ARBA" id="ARBA00022792"/>
    </source>
</evidence>
<dbReference type="PANTHER" id="PTHR12383:SF36">
    <property type="entry name" value="MITOCHONDRIAL ATP-INDEPENDENT INNER MEMBRANE PROTEASE SUBUNIT 1B-RELATED"/>
    <property type="match status" value="1"/>
</dbReference>
<keyword evidence="11" id="KW-1185">Reference proteome</keyword>
<dbReference type="InterPro" id="IPR052064">
    <property type="entry name" value="Mito_IMP1_subunit"/>
</dbReference>
<evidence type="ECO:0000256" key="5">
    <source>
        <dbReference type="ARBA" id="ARBA00023136"/>
    </source>
</evidence>
<keyword evidence="4" id="KW-0496">Mitochondrion</keyword>
<protein>
    <submittedName>
        <fullName evidence="10">Mitochondrial inner membrane protease subunit 1</fullName>
    </submittedName>
</protein>
<dbReference type="InterPro" id="IPR000223">
    <property type="entry name" value="Pept_S26A_signal_pept_1"/>
</dbReference>
<evidence type="ECO:0000256" key="3">
    <source>
        <dbReference type="ARBA" id="ARBA00022801"/>
    </source>
</evidence>
<evidence type="ECO:0000256" key="4">
    <source>
        <dbReference type="ARBA" id="ARBA00023128"/>
    </source>
</evidence>
<dbReference type="PANTHER" id="PTHR12383">
    <property type="entry name" value="PROTEASE FAMILY S26 MITOCHONDRIAL INNER MEMBRANE PROTEASE-RELATED"/>
    <property type="match status" value="1"/>
</dbReference>
<evidence type="ECO:0000259" key="9">
    <source>
        <dbReference type="Pfam" id="PF10502"/>
    </source>
</evidence>
<reference evidence="10 11" key="1">
    <citation type="submission" date="2019-04" db="EMBL/GenBank/DDBJ databases">
        <title>An improved genome assembly and genetic linkage map for asparagus bean, Vigna unguiculata ssp. sesquipedialis.</title>
        <authorList>
            <person name="Xia Q."/>
            <person name="Zhang R."/>
            <person name="Dong Y."/>
        </authorList>
    </citation>
    <scope>NUCLEOTIDE SEQUENCE [LARGE SCALE GENOMIC DNA]</scope>
    <source>
        <tissue evidence="10">Leaf</tissue>
    </source>
</reference>
<dbReference type="GO" id="GO:0006465">
    <property type="term" value="P:signal peptide processing"/>
    <property type="evidence" value="ECO:0007669"/>
    <property type="project" value="InterPro"/>
</dbReference>
<dbReference type="CDD" id="cd06530">
    <property type="entry name" value="S26_SPase_I"/>
    <property type="match status" value="1"/>
</dbReference>
<sequence length="420" mass="46371">MTLGSIFKGLCYIHVVKTYLINPLGTFGPSMLPTIDSTPSVFLTEKISTRFGKVDRGDIVVLCDPQKPAHFLTKRVIGLEGDRITYSTNPETKDLVDDNFTHISYPENNYMPKTVVVPKGSVWVEGDNKSDSRDSRKFGPIPYGLIYGKIFWRNCAFCSPNIQIAIFCILLLISVDPPVVNPIGSPLSFRRRGDEVVHDCSRDGGEIEGTFGTLKWRLESYLSAIDNERRSVFEAFLLSMLSFLLPLSQYCFIGLSPIICDDDGVEYVVAVECLDGVANEDVCVGDGEEELADKDNRVANEDVCVGNGEEELADKENCVGNEEVCVGDGEEALADKVNTEVGEEDGEHEVGGETGNEEDDEYEVSSWIESEGDVMNEDELYDVRIDRDDMEDELHKVSVGCHEVPGATAFWKNGVGAVLV</sequence>
<accession>A0A4D6LB60</accession>
<name>A0A4D6LB60_VIGUN</name>
<organism evidence="10 11">
    <name type="scientific">Vigna unguiculata</name>
    <name type="common">Cowpea</name>
    <dbReference type="NCBI Taxonomy" id="3917"/>
    <lineage>
        <taxon>Eukaryota</taxon>
        <taxon>Viridiplantae</taxon>
        <taxon>Streptophyta</taxon>
        <taxon>Embryophyta</taxon>
        <taxon>Tracheophyta</taxon>
        <taxon>Spermatophyta</taxon>
        <taxon>Magnoliopsida</taxon>
        <taxon>eudicotyledons</taxon>
        <taxon>Gunneridae</taxon>
        <taxon>Pentapetalae</taxon>
        <taxon>rosids</taxon>
        <taxon>fabids</taxon>
        <taxon>Fabales</taxon>
        <taxon>Fabaceae</taxon>
        <taxon>Papilionoideae</taxon>
        <taxon>50 kb inversion clade</taxon>
        <taxon>NPAAA clade</taxon>
        <taxon>indigoferoid/millettioid clade</taxon>
        <taxon>Phaseoleae</taxon>
        <taxon>Vigna</taxon>
    </lineage>
</organism>